<keyword evidence="6 14" id="KW-0067">ATP-binding</keyword>
<keyword evidence="9" id="KW-0445">Lipid transport</keyword>
<sequence>MQLSDTAKRLLDYARPHWRMFGASLLFFILGAAVEPAIPALFKKLIDSGFQEGMRYPLWIVPIIIIGLFAIRGTFNFSGTYVMTSAITSVVLDLRRHLMRAVVKADAKLFTNISPGIAVTKVINDPQMASQILGSSLISVIKDATTLFFLVCYLVYLNWQLTLITFMTLPLLGLTIKLVQRRVNKVGAAQYESQQRLVGTVDDNARAWRVVRTFDAADFELQRFDDEAYVHRRMMMKQVATTSLVTPISQVVAAIGVSIIITLALWQASKGSSTVGEFVSFVTALLMTISPMRHLTDIYQPISGALITARGAFELMNTPPEPDDGTQDMPHSKGDIVFDKVWVEYEGAPYPALQGFDLHIPAGKTVALVGSSGAGKSTVINSVLRFAHTSKGEIRLDGTPIESLKLAALRRHFAVVSQDIVLFDGSIASNVAYASPEGVNRDKVERCLKAANLWPHISSLPEGMDANIGTNGSKLSGGQRQRLAIARALYRNAAIWIFDEATSALDSESESIVQRSIEDLRHAKTLILIAHRLSTIKNADLICVMSEGRIVERGTHAELVAQNGLYAGMVRIQAAD</sequence>
<evidence type="ECO:0000259" key="13">
    <source>
        <dbReference type="PROSITE" id="PS50929"/>
    </source>
</evidence>
<dbReference type="SMART" id="SM00382">
    <property type="entry name" value="AAA"/>
    <property type="match status" value="1"/>
</dbReference>
<dbReference type="PROSITE" id="PS50929">
    <property type="entry name" value="ABC_TM1F"/>
    <property type="match status" value="1"/>
</dbReference>
<dbReference type="Gene3D" id="1.20.1560.10">
    <property type="entry name" value="ABC transporter type 1, transmembrane domain"/>
    <property type="match status" value="1"/>
</dbReference>
<keyword evidence="5" id="KW-0547">Nucleotide-binding</keyword>
<keyword evidence="10 11" id="KW-0472">Membrane</keyword>
<dbReference type="PANTHER" id="PTHR43394:SF1">
    <property type="entry name" value="ATP-BINDING CASSETTE SUB-FAMILY B MEMBER 10, MITOCHONDRIAL"/>
    <property type="match status" value="1"/>
</dbReference>
<dbReference type="GO" id="GO:0015421">
    <property type="term" value="F:ABC-type oligopeptide transporter activity"/>
    <property type="evidence" value="ECO:0007669"/>
    <property type="project" value="TreeGrafter"/>
</dbReference>
<accession>A0A426VBZ7</accession>
<dbReference type="AlphaFoldDB" id="A0A426VBZ7"/>
<dbReference type="Pfam" id="PF00005">
    <property type="entry name" value="ABC_tran"/>
    <property type="match status" value="1"/>
</dbReference>
<dbReference type="InterPro" id="IPR011527">
    <property type="entry name" value="ABC1_TM_dom"/>
</dbReference>
<feature type="domain" description="ABC transmembrane type-1" evidence="13">
    <location>
        <begin position="23"/>
        <end position="304"/>
    </location>
</feature>
<dbReference type="Proteomes" id="UP000269265">
    <property type="component" value="Unassembled WGS sequence"/>
</dbReference>
<dbReference type="GO" id="GO:0005886">
    <property type="term" value="C:plasma membrane"/>
    <property type="evidence" value="ECO:0007669"/>
    <property type="project" value="UniProtKB-SubCell"/>
</dbReference>
<dbReference type="FunFam" id="3.40.50.300:FF:000221">
    <property type="entry name" value="Multidrug ABC transporter ATP-binding protein"/>
    <property type="match status" value="1"/>
</dbReference>
<evidence type="ECO:0000256" key="6">
    <source>
        <dbReference type="ARBA" id="ARBA00022840"/>
    </source>
</evidence>
<evidence type="ECO:0000259" key="12">
    <source>
        <dbReference type="PROSITE" id="PS50893"/>
    </source>
</evidence>
<feature type="transmembrane region" description="Helical" evidence="11">
    <location>
        <begin position="278"/>
        <end position="296"/>
    </location>
</feature>
<evidence type="ECO:0000256" key="8">
    <source>
        <dbReference type="ARBA" id="ARBA00022989"/>
    </source>
</evidence>
<dbReference type="GO" id="GO:0005524">
    <property type="term" value="F:ATP binding"/>
    <property type="evidence" value="ECO:0007669"/>
    <property type="project" value="UniProtKB-KW"/>
</dbReference>
<dbReference type="InterPro" id="IPR003593">
    <property type="entry name" value="AAA+_ATPase"/>
</dbReference>
<dbReference type="OrthoDB" id="8554730at2"/>
<evidence type="ECO:0000256" key="10">
    <source>
        <dbReference type="ARBA" id="ARBA00023136"/>
    </source>
</evidence>
<evidence type="ECO:0000256" key="3">
    <source>
        <dbReference type="ARBA" id="ARBA00022475"/>
    </source>
</evidence>
<keyword evidence="3" id="KW-1003">Cell membrane</keyword>
<keyword evidence="8 11" id="KW-1133">Transmembrane helix</keyword>
<evidence type="ECO:0000256" key="4">
    <source>
        <dbReference type="ARBA" id="ARBA00022692"/>
    </source>
</evidence>
<proteinExistence type="predicted"/>
<dbReference type="SUPFAM" id="SSF90123">
    <property type="entry name" value="ABC transporter transmembrane region"/>
    <property type="match status" value="1"/>
</dbReference>
<dbReference type="SUPFAM" id="SSF52540">
    <property type="entry name" value="P-loop containing nucleoside triphosphate hydrolases"/>
    <property type="match status" value="1"/>
</dbReference>
<keyword evidence="4 11" id="KW-0812">Transmembrane</keyword>
<dbReference type="RefSeq" id="WP_125243279.1">
    <property type="nucleotide sequence ID" value="NZ_RSED01000007.1"/>
</dbReference>
<evidence type="ECO:0000256" key="2">
    <source>
        <dbReference type="ARBA" id="ARBA00022448"/>
    </source>
</evidence>
<name>A0A426VBZ7_9BURK</name>
<dbReference type="PROSITE" id="PS50893">
    <property type="entry name" value="ABC_TRANSPORTER_2"/>
    <property type="match status" value="1"/>
</dbReference>
<evidence type="ECO:0000256" key="11">
    <source>
        <dbReference type="SAM" id="Phobius"/>
    </source>
</evidence>
<evidence type="ECO:0000256" key="7">
    <source>
        <dbReference type="ARBA" id="ARBA00022967"/>
    </source>
</evidence>
<feature type="transmembrane region" description="Helical" evidence="11">
    <location>
        <begin position="242"/>
        <end position="266"/>
    </location>
</feature>
<dbReference type="PROSITE" id="PS00211">
    <property type="entry name" value="ABC_TRANSPORTER_1"/>
    <property type="match status" value="1"/>
</dbReference>
<keyword evidence="2" id="KW-0813">Transport</keyword>
<dbReference type="Gene3D" id="3.40.50.300">
    <property type="entry name" value="P-loop containing nucleotide triphosphate hydrolases"/>
    <property type="match status" value="1"/>
</dbReference>
<evidence type="ECO:0000256" key="9">
    <source>
        <dbReference type="ARBA" id="ARBA00023055"/>
    </source>
</evidence>
<organism evidence="14 15">
    <name type="scientific">Aquabacterium soli</name>
    <dbReference type="NCBI Taxonomy" id="2493092"/>
    <lineage>
        <taxon>Bacteria</taxon>
        <taxon>Pseudomonadati</taxon>
        <taxon>Pseudomonadota</taxon>
        <taxon>Betaproteobacteria</taxon>
        <taxon>Burkholderiales</taxon>
        <taxon>Aquabacterium</taxon>
    </lineage>
</organism>
<dbReference type="InterPro" id="IPR017871">
    <property type="entry name" value="ABC_transporter-like_CS"/>
</dbReference>
<feature type="domain" description="ABC transporter" evidence="12">
    <location>
        <begin position="336"/>
        <end position="572"/>
    </location>
</feature>
<dbReference type="GO" id="GO:0016887">
    <property type="term" value="F:ATP hydrolysis activity"/>
    <property type="evidence" value="ECO:0007669"/>
    <property type="project" value="InterPro"/>
</dbReference>
<dbReference type="PANTHER" id="PTHR43394">
    <property type="entry name" value="ATP-DEPENDENT PERMEASE MDL1, MITOCHONDRIAL"/>
    <property type="match status" value="1"/>
</dbReference>
<comment type="subcellular location">
    <subcellularLocation>
        <location evidence="1">Cell membrane</location>
        <topology evidence="1">Multi-pass membrane protein</topology>
    </subcellularLocation>
</comment>
<keyword evidence="15" id="KW-1185">Reference proteome</keyword>
<evidence type="ECO:0000313" key="14">
    <source>
        <dbReference type="EMBL" id="RRS04371.1"/>
    </source>
</evidence>
<dbReference type="CDD" id="cd18552">
    <property type="entry name" value="ABC_6TM_MsbA_like"/>
    <property type="match status" value="1"/>
</dbReference>
<dbReference type="InterPro" id="IPR039421">
    <property type="entry name" value="Type_1_exporter"/>
</dbReference>
<dbReference type="InterPro" id="IPR027417">
    <property type="entry name" value="P-loop_NTPase"/>
</dbReference>
<reference evidence="14 15" key="1">
    <citation type="submission" date="2018-12" db="EMBL/GenBank/DDBJ databases">
        <title>The whole draft genome of Aquabacterium sp. SJQ9.</title>
        <authorList>
            <person name="Sun L."/>
            <person name="Gao X."/>
            <person name="Chen W."/>
            <person name="Huang K."/>
        </authorList>
    </citation>
    <scope>NUCLEOTIDE SEQUENCE [LARGE SCALE GENOMIC DNA]</scope>
    <source>
        <strain evidence="14 15">SJQ9</strain>
    </source>
</reference>
<dbReference type="InterPro" id="IPR036640">
    <property type="entry name" value="ABC1_TM_sf"/>
</dbReference>
<dbReference type="Pfam" id="PF00664">
    <property type="entry name" value="ABC_membrane"/>
    <property type="match status" value="1"/>
</dbReference>
<evidence type="ECO:0000313" key="15">
    <source>
        <dbReference type="Proteomes" id="UP000269265"/>
    </source>
</evidence>
<gene>
    <name evidence="14" type="ORF">EIP75_10795</name>
</gene>
<evidence type="ECO:0000256" key="5">
    <source>
        <dbReference type="ARBA" id="ARBA00022741"/>
    </source>
</evidence>
<feature type="transmembrane region" description="Helical" evidence="11">
    <location>
        <begin position="20"/>
        <end position="42"/>
    </location>
</feature>
<dbReference type="EMBL" id="RSED01000007">
    <property type="protein sequence ID" value="RRS04371.1"/>
    <property type="molecule type" value="Genomic_DNA"/>
</dbReference>
<protein>
    <submittedName>
        <fullName evidence="14">ATP-binding cassette domain-containing protein</fullName>
    </submittedName>
</protein>
<keyword evidence="7" id="KW-1278">Translocase</keyword>
<dbReference type="InterPro" id="IPR003439">
    <property type="entry name" value="ABC_transporter-like_ATP-bd"/>
</dbReference>
<feature type="transmembrane region" description="Helical" evidence="11">
    <location>
        <begin position="54"/>
        <end position="71"/>
    </location>
</feature>
<dbReference type="GO" id="GO:0006869">
    <property type="term" value="P:lipid transport"/>
    <property type="evidence" value="ECO:0007669"/>
    <property type="project" value="UniProtKB-KW"/>
</dbReference>
<comment type="caution">
    <text evidence="14">The sequence shown here is derived from an EMBL/GenBank/DDBJ whole genome shotgun (WGS) entry which is preliminary data.</text>
</comment>
<evidence type="ECO:0000256" key="1">
    <source>
        <dbReference type="ARBA" id="ARBA00004651"/>
    </source>
</evidence>